<dbReference type="Gene3D" id="2.10.109.10">
    <property type="entry name" value="Umud Fragment, subunit A"/>
    <property type="match status" value="1"/>
</dbReference>
<accession>A0A495J806</accession>
<comment type="caution">
    <text evidence="1">The sequence shown here is derived from an EMBL/GenBank/DDBJ whole genome shotgun (WGS) entry which is preliminary data.</text>
</comment>
<organism evidence="1 2">
    <name type="scientific">Mucilaginibacter gracilis</name>
    <dbReference type="NCBI Taxonomy" id="423350"/>
    <lineage>
        <taxon>Bacteria</taxon>
        <taxon>Pseudomonadati</taxon>
        <taxon>Bacteroidota</taxon>
        <taxon>Sphingobacteriia</taxon>
        <taxon>Sphingobacteriales</taxon>
        <taxon>Sphingobacteriaceae</taxon>
        <taxon>Mucilaginibacter</taxon>
    </lineage>
</organism>
<dbReference type="Proteomes" id="UP000268007">
    <property type="component" value="Unassembled WGS sequence"/>
</dbReference>
<dbReference type="CDD" id="cd06529">
    <property type="entry name" value="S24_LexA-like"/>
    <property type="match status" value="1"/>
</dbReference>
<dbReference type="AlphaFoldDB" id="A0A495J806"/>
<dbReference type="RefSeq" id="WP_121200814.1">
    <property type="nucleotide sequence ID" value="NZ_RBKU01000001.1"/>
</dbReference>
<dbReference type="InterPro" id="IPR036286">
    <property type="entry name" value="LexA/Signal_pep-like_sf"/>
</dbReference>
<gene>
    <name evidence="1" type="ORF">BDD43_5134</name>
</gene>
<dbReference type="InterPro" id="IPR039418">
    <property type="entry name" value="LexA-like"/>
</dbReference>
<keyword evidence="2" id="KW-1185">Reference proteome</keyword>
<dbReference type="OrthoDB" id="3831186at2"/>
<sequence>MHEGDYTRNTLKGTGKAMGDIAIMLGLTRQGLNYHLRKDVLEAGFKRLLLGKFPDAFNFESDVPLSMIVAEHTNGYSVGQMQHHDGDSPFIDLGNGQYIMIVPLVQDYAYAGYLSGYQDDEYLEELPKHSFVVNKQHKGHYMAFQVIGDSMSNGTDESITEGSTVTGREIQRHLWSSRFHIHRFKDYVIVHKEGILIKRIVKHNVDAGLITCQSLNPDKEGYPDFELNLDDCQQIFNIVNVTQIR</sequence>
<reference evidence="1 2" key="1">
    <citation type="submission" date="2018-10" db="EMBL/GenBank/DDBJ databases">
        <title>Genomic Encyclopedia of Archaeal and Bacterial Type Strains, Phase II (KMG-II): from individual species to whole genera.</title>
        <authorList>
            <person name="Goeker M."/>
        </authorList>
    </citation>
    <scope>NUCLEOTIDE SEQUENCE [LARGE SCALE GENOMIC DNA]</scope>
    <source>
        <strain evidence="1 2">DSM 18602</strain>
    </source>
</reference>
<evidence type="ECO:0008006" key="3">
    <source>
        <dbReference type="Google" id="ProtNLM"/>
    </source>
</evidence>
<name>A0A495J806_9SPHI</name>
<proteinExistence type="predicted"/>
<evidence type="ECO:0000313" key="1">
    <source>
        <dbReference type="EMBL" id="RKR84881.1"/>
    </source>
</evidence>
<protein>
    <recommendedName>
        <fullName evidence="3">Peptidase S24/S26A/S26B/S26C domain-containing protein</fullName>
    </recommendedName>
</protein>
<dbReference type="SUPFAM" id="SSF51306">
    <property type="entry name" value="LexA/Signal peptidase"/>
    <property type="match status" value="1"/>
</dbReference>
<evidence type="ECO:0000313" key="2">
    <source>
        <dbReference type="Proteomes" id="UP000268007"/>
    </source>
</evidence>
<dbReference type="EMBL" id="RBKU01000001">
    <property type="protein sequence ID" value="RKR84881.1"/>
    <property type="molecule type" value="Genomic_DNA"/>
</dbReference>